<dbReference type="OMA" id="KLYLCKW"/>
<gene>
    <name evidence="8" type="ORF">DLAC_06695</name>
</gene>
<comment type="subcellular location">
    <subcellularLocation>
        <location evidence="1">Membrane</location>
        <topology evidence="1">Multi-pass membrane protein</topology>
    </subcellularLocation>
</comment>
<dbReference type="EMBL" id="LODT01000029">
    <property type="protein sequence ID" value="KYQ92696.1"/>
    <property type="molecule type" value="Genomic_DNA"/>
</dbReference>
<keyword evidence="9" id="KW-1185">Reference proteome</keyword>
<dbReference type="InParanoid" id="A0A151ZFF0"/>
<dbReference type="Pfam" id="PF10251">
    <property type="entry name" value="PEN-2"/>
    <property type="match status" value="1"/>
</dbReference>
<comment type="caution">
    <text evidence="8">The sequence shown here is derived from an EMBL/GenBank/DDBJ whole genome shotgun (WGS) entry which is preliminary data.</text>
</comment>
<accession>A0A151ZFF0</accession>
<organism evidence="8 9">
    <name type="scientific">Tieghemostelium lacteum</name>
    <name type="common">Slime mold</name>
    <name type="synonym">Dictyostelium lacteum</name>
    <dbReference type="NCBI Taxonomy" id="361077"/>
    <lineage>
        <taxon>Eukaryota</taxon>
        <taxon>Amoebozoa</taxon>
        <taxon>Evosea</taxon>
        <taxon>Eumycetozoa</taxon>
        <taxon>Dictyostelia</taxon>
        <taxon>Dictyosteliales</taxon>
        <taxon>Raperosteliaceae</taxon>
        <taxon>Tieghemostelium</taxon>
    </lineage>
</organism>
<keyword evidence="4" id="KW-0914">Notch signaling pathway</keyword>
<keyword evidence="6 7" id="KW-0472">Membrane</keyword>
<dbReference type="FunCoup" id="A0A151ZFF0">
    <property type="interactions" value="3"/>
</dbReference>
<evidence type="ECO:0000256" key="6">
    <source>
        <dbReference type="ARBA" id="ARBA00023136"/>
    </source>
</evidence>
<feature type="transmembrane region" description="Helical" evidence="7">
    <location>
        <begin position="21"/>
        <end position="41"/>
    </location>
</feature>
<protein>
    <recommendedName>
        <fullName evidence="10">Gamma-secretase subunit PEN-2</fullName>
    </recommendedName>
</protein>
<evidence type="ECO:0000256" key="4">
    <source>
        <dbReference type="ARBA" id="ARBA00022976"/>
    </source>
</evidence>
<feature type="transmembrane region" description="Helical" evidence="7">
    <location>
        <begin position="53"/>
        <end position="78"/>
    </location>
</feature>
<evidence type="ECO:0000256" key="3">
    <source>
        <dbReference type="ARBA" id="ARBA00022692"/>
    </source>
</evidence>
<dbReference type="STRING" id="361077.A0A151ZFF0"/>
<dbReference type="OrthoDB" id="524898at2759"/>
<dbReference type="PANTHER" id="PTHR16318">
    <property type="entry name" value="GAMMA-SECRETASE SUBUNIT PEN-2"/>
    <property type="match status" value="1"/>
</dbReference>
<evidence type="ECO:0000256" key="7">
    <source>
        <dbReference type="SAM" id="Phobius"/>
    </source>
</evidence>
<evidence type="ECO:0000256" key="1">
    <source>
        <dbReference type="ARBA" id="ARBA00004141"/>
    </source>
</evidence>
<sequence length="97" mass="11546">MLIPEDDKLDEQKLKGIAKKLWIAGFFLLPWVWLINVLFFIPYRKEINNDTKWYLKFSLVGFFVYTGIFMTWMGIYLVNRNKWGTFGDEISVVIPFG</sequence>
<reference evidence="8 9" key="1">
    <citation type="submission" date="2015-12" db="EMBL/GenBank/DDBJ databases">
        <title>Dictyostelia acquired genes for synthesis and detection of signals that induce cell-type specialization by lateral gene transfer from prokaryotes.</title>
        <authorList>
            <person name="Gloeckner G."/>
            <person name="Schaap P."/>
        </authorList>
    </citation>
    <scope>NUCLEOTIDE SEQUENCE [LARGE SCALE GENOMIC DNA]</scope>
    <source>
        <strain evidence="8 9">TK</strain>
    </source>
</reference>
<keyword evidence="5 7" id="KW-1133">Transmembrane helix</keyword>
<evidence type="ECO:0000256" key="5">
    <source>
        <dbReference type="ARBA" id="ARBA00022989"/>
    </source>
</evidence>
<evidence type="ECO:0008006" key="10">
    <source>
        <dbReference type="Google" id="ProtNLM"/>
    </source>
</evidence>
<dbReference type="InterPro" id="IPR019379">
    <property type="entry name" value="Gamma_Secretase_Asp_P_PEN2"/>
</dbReference>
<dbReference type="Proteomes" id="UP000076078">
    <property type="component" value="Unassembled WGS sequence"/>
</dbReference>
<dbReference type="GO" id="GO:0070765">
    <property type="term" value="C:gamma-secretase complex"/>
    <property type="evidence" value="ECO:0007669"/>
    <property type="project" value="TreeGrafter"/>
</dbReference>
<evidence type="ECO:0000313" key="8">
    <source>
        <dbReference type="EMBL" id="KYQ92696.1"/>
    </source>
</evidence>
<keyword evidence="3 7" id="KW-0812">Transmembrane</keyword>
<proteinExistence type="inferred from homology"/>
<comment type="similarity">
    <text evidence="2">Belongs to the PEN-2 family.</text>
</comment>
<dbReference type="AlphaFoldDB" id="A0A151ZFF0"/>
<evidence type="ECO:0000256" key="2">
    <source>
        <dbReference type="ARBA" id="ARBA00009607"/>
    </source>
</evidence>
<dbReference type="GO" id="GO:0007219">
    <property type="term" value="P:Notch signaling pathway"/>
    <property type="evidence" value="ECO:0007669"/>
    <property type="project" value="UniProtKB-KW"/>
</dbReference>
<evidence type="ECO:0000313" key="9">
    <source>
        <dbReference type="Proteomes" id="UP000076078"/>
    </source>
</evidence>
<name>A0A151ZFF0_TIELA</name>
<dbReference type="PANTHER" id="PTHR16318:SF0">
    <property type="entry name" value="GAMMA-SECRETASE SUBUNIT PEN-2"/>
    <property type="match status" value="1"/>
</dbReference>